<comment type="cofactor">
    <cofactor evidence="1">
        <name>Mn(2+)</name>
        <dbReference type="ChEBI" id="CHEBI:29035"/>
    </cofactor>
    <text evidence="1">The Mn(2+) ion enhances activity.</text>
</comment>
<dbReference type="InterPro" id="IPR002933">
    <property type="entry name" value="Peptidase_M20"/>
</dbReference>
<dbReference type="PIRSF" id="PIRSF005962">
    <property type="entry name" value="Pept_M20D_amidohydro"/>
    <property type="match status" value="1"/>
</dbReference>
<dbReference type="Gene3D" id="3.40.630.10">
    <property type="entry name" value="Zn peptidases"/>
    <property type="match status" value="1"/>
</dbReference>
<feature type="binding site" evidence="1">
    <location>
        <position position="186"/>
    </location>
    <ligand>
        <name>Mn(2+)</name>
        <dbReference type="ChEBI" id="CHEBI:29035"/>
        <label>2</label>
    </ligand>
</feature>
<evidence type="ECO:0000256" key="1">
    <source>
        <dbReference type="PIRSR" id="PIRSR005962-1"/>
    </source>
</evidence>
<feature type="binding site" evidence="1">
    <location>
        <position position="123"/>
    </location>
    <ligand>
        <name>Mn(2+)</name>
        <dbReference type="ChEBI" id="CHEBI:29035"/>
        <label>2</label>
    </ligand>
</feature>
<feature type="binding site" evidence="1">
    <location>
        <position position="125"/>
    </location>
    <ligand>
        <name>Mn(2+)</name>
        <dbReference type="ChEBI" id="CHEBI:29035"/>
        <label>2</label>
    </ligand>
</feature>
<evidence type="ECO:0000313" key="4">
    <source>
        <dbReference type="Proteomes" id="UP000022835"/>
    </source>
</evidence>
<dbReference type="Gene3D" id="3.30.70.360">
    <property type="match status" value="1"/>
</dbReference>
<feature type="domain" description="Peptidase M20 dimerisation" evidence="2">
    <location>
        <begin position="207"/>
        <end position="302"/>
    </location>
</feature>
<reference evidence="3" key="1">
    <citation type="submission" date="2014-05" db="EMBL/GenBank/DDBJ databases">
        <title>Genome sequence of Mycobacterium aromaticivorans strain JS19b1T (= DSM 45407T).</title>
        <authorList>
            <person name="Kwak Y."/>
            <person name="Park G.-S."/>
            <person name="Li Q.X."/>
            <person name="Lee S.-E."/>
            <person name="Shin J.-H."/>
        </authorList>
    </citation>
    <scope>NUCLEOTIDE SEQUENCE [LARGE SCALE GENOMIC DNA]</scope>
    <source>
        <strain evidence="3">JS19b1</strain>
    </source>
</reference>
<keyword evidence="1" id="KW-0479">Metal-binding</keyword>
<gene>
    <name evidence="3" type="ORF">Y900_003155</name>
</gene>
<feature type="binding site" evidence="1">
    <location>
        <position position="159"/>
    </location>
    <ligand>
        <name>Mn(2+)</name>
        <dbReference type="ChEBI" id="CHEBI:29035"/>
        <label>2</label>
    </ligand>
</feature>
<dbReference type="EMBL" id="JALN02000001">
    <property type="protein sequence ID" value="KDE97963.1"/>
    <property type="molecule type" value="Genomic_DNA"/>
</dbReference>
<keyword evidence="4" id="KW-1185">Reference proteome</keyword>
<dbReference type="SUPFAM" id="SSF55031">
    <property type="entry name" value="Bacterial exopeptidase dimerisation domain"/>
    <property type="match status" value="1"/>
</dbReference>
<dbReference type="NCBIfam" id="TIGR01891">
    <property type="entry name" value="amidohydrolases"/>
    <property type="match status" value="1"/>
</dbReference>
<protein>
    <submittedName>
        <fullName evidence="3">Amidohydrolase</fullName>
    </submittedName>
</protein>
<evidence type="ECO:0000259" key="2">
    <source>
        <dbReference type="Pfam" id="PF07687"/>
    </source>
</evidence>
<dbReference type="GO" id="GO:0046872">
    <property type="term" value="F:metal ion binding"/>
    <property type="evidence" value="ECO:0007669"/>
    <property type="project" value="UniProtKB-KW"/>
</dbReference>
<dbReference type="PANTHER" id="PTHR11014:SF63">
    <property type="entry name" value="METALLOPEPTIDASE, PUTATIVE (AFU_ORTHOLOGUE AFUA_6G09600)-RELATED"/>
    <property type="match status" value="1"/>
</dbReference>
<proteinExistence type="predicted"/>
<sequence length="427" mass="45299">MAEVSPTDSATGHEVAVLAALPTVRDWQEDLYRDLHRHPELSHQEHRTAGLVAEKLRETGCEVHEGIGGTGVVGIIRAGAGPAVLMRADMDALPVEEATGLAYASAVRTTDSAGNEVPVMHACGHDVHVTCLLGAAALLAQATDQWCGTLVALFQPAEEVGDGARRMVEDGLREAIPSVDVALAQHVLPAPAGLVATRRGPVLSAADSMRITVFGRGAHGSMPQAAVDPVVLAAMIVIRLQTIVSREVAPTDTVVLTAGSIRAGTKSNVIGDHAVLELNLRTYDESVRTAVLNAIHRIVVAECQASDSPREPEFELYDSFPLTVNDDEVTDRVSEAFTRYFGERHRTMPPGSASEDFSDIPTALGVPYTYWGIGGTDERQYRAAADSGRVGQDIPVNHSPAFAPVIQPTLDTGTQALVVAALAWLAR</sequence>
<dbReference type="InterPro" id="IPR017439">
    <property type="entry name" value="Amidohydrolase"/>
</dbReference>
<dbReference type="SUPFAM" id="SSF53187">
    <property type="entry name" value="Zn-dependent exopeptidases"/>
    <property type="match status" value="1"/>
</dbReference>
<keyword evidence="1" id="KW-0464">Manganese</keyword>
<dbReference type="GO" id="GO:0016787">
    <property type="term" value="F:hydrolase activity"/>
    <property type="evidence" value="ECO:0007669"/>
    <property type="project" value="UniProtKB-KW"/>
</dbReference>
<name>A0A064CGU3_9MYCO</name>
<dbReference type="Pfam" id="PF07687">
    <property type="entry name" value="M20_dimer"/>
    <property type="match status" value="1"/>
</dbReference>
<dbReference type="OrthoDB" id="9777385at2"/>
<dbReference type="eggNOG" id="COG1473">
    <property type="taxonomic scope" value="Bacteria"/>
</dbReference>
<dbReference type="STRING" id="1440774.Y900_003155"/>
<organism evidence="3 4">
    <name type="scientific">Mycolicibacterium aromaticivorans JS19b1 = JCM 16368</name>
    <dbReference type="NCBI Taxonomy" id="1440774"/>
    <lineage>
        <taxon>Bacteria</taxon>
        <taxon>Bacillati</taxon>
        <taxon>Actinomycetota</taxon>
        <taxon>Actinomycetes</taxon>
        <taxon>Mycobacteriales</taxon>
        <taxon>Mycobacteriaceae</taxon>
        <taxon>Mycolicibacterium</taxon>
    </lineage>
</organism>
<dbReference type="AlphaFoldDB" id="A0A064CGU3"/>
<dbReference type="Pfam" id="PF01546">
    <property type="entry name" value="Peptidase_M20"/>
    <property type="match status" value="1"/>
</dbReference>
<evidence type="ECO:0000313" key="3">
    <source>
        <dbReference type="EMBL" id="KDE97963.1"/>
    </source>
</evidence>
<accession>A0A064CGU3</accession>
<dbReference type="PANTHER" id="PTHR11014">
    <property type="entry name" value="PEPTIDASE M20 FAMILY MEMBER"/>
    <property type="match status" value="1"/>
</dbReference>
<comment type="caution">
    <text evidence="3">The sequence shown here is derived from an EMBL/GenBank/DDBJ whole genome shotgun (WGS) entry which is preliminary data.</text>
</comment>
<dbReference type="InterPro" id="IPR011650">
    <property type="entry name" value="Peptidase_M20_dimer"/>
</dbReference>
<dbReference type="Proteomes" id="UP000022835">
    <property type="component" value="Unassembled WGS sequence"/>
</dbReference>
<dbReference type="InterPro" id="IPR036264">
    <property type="entry name" value="Bact_exopeptidase_dim_dom"/>
</dbReference>
<dbReference type="RefSeq" id="WP_036338883.1">
    <property type="nucleotide sequence ID" value="NZ_JALN02000001.1"/>
</dbReference>